<feature type="transmembrane region" description="Helical" evidence="11">
    <location>
        <begin position="393"/>
        <end position="416"/>
    </location>
</feature>
<dbReference type="KEGG" id="ipu:108256474"/>
<evidence type="ECO:0000256" key="9">
    <source>
        <dbReference type="ARBA" id="ARBA00074262"/>
    </source>
</evidence>
<evidence type="ECO:0000256" key="5">
    <source>
        <dbReference type="ARBA" id="ARBA00023136"/>
    </source>
</evidence>
<feature type="transmembrane region" description="Helical" evidence="11">
    <location>
        <begin position="809"/>
        <end position="835"/>
    </location>
</feature>
<comment type="similarity">
    <text evidence="1">Belongs to the patched family.</text>
</comment>
<dbReference type="InterPro" id="IPR000731">
    <property type="entry name" value="SSD"/>
</dbReference>
<keyword evidence="6" id="KW-0325">Glycoprotein</keyword>
<dbReference type="AlphaFoldDB" id="A0A979F2Z1"/>
<comment type="function">
    <text evidence="7">May play a role in sperm development or sperm function. However, does not appear to have an essential role in spermatogenesis or male fertility.</text>
</comment>
<accession>A0A979F2Z1</accession>
<evidence type="ECO:0000256" key="8">
    <source>
        <dbReference type="ARBA" id="ARBA00060429"/>
    </source>
</evidence>
<dbReference type="SUPFAM" id="SSF82866">
    <property type="entry name" value="Multidrug efflux transporter AcrB transmembrane domain"/>
    <property type="match status" value="2"/>
</dbReference>
<feature type="transmembrane region" description="Helical" evidence="11">
    <location>
        <begin position="324"/>
        <end position="342"/>
    </location>
</feature>
<feature type="compositionally biased region" description="Basic and acidic residues" evidence="10">
    <location>
        <begin position="839"/>
        <end position="851"/>
    </location>
</feature>
<keyword evidence="2" id="KW-1003">Cell membrane</keyword>
<dbReference type="InterPro" id="IPR003392">
    <property type="entry name" value="PTHD_SSD"/>
</dbReference>
<evidence type="ECO:0000259" key="12">
    <source>
        <dbReference type="PROSITE" id="PS50156"/>
    </source>
</evidence>
<organism evidence="13 14">
    <name type="scientific">Ictalurus punctatus</name>
    <name type="common">Channel catfish</name>
    <name type="synonym">Silurus punctatus</name>
    <dbReference type="NCBI Taxonomy" id="7998"/>
    <lineage>
        <taxon>Eukaryota</taxon>
        <taxon>Metazoa</taxon>
        <taxon>Chordata</taxon>
        <taxon>Craniata</taxon>
        <taxon>Vertebrata</taxon>
        <taxon>Euteleostomi</taxon>
        <taxon>Actinopterygii</taxon>
        <taxon>Neopterygii</taxon>
        <taxon>Teleostei</taxon>
        <taxon>Ostariophysi</taxon>
        <taxon>Siluriformes</taxon>
        <taxon>Ictaluridae</taxon>
        <taxon>Ictalurus</taxon>
    </lineage>
</organism>
<gene>
    <name evidence="14" type="primary">LOC108256474</name>
</gene>
<dbReference type="PANTHER" id="PTHR10796">
    <property type="entry name" value="PATCHED-RELATED"/>
    <property type="match status" value="1"/>
</dbReference>
<keyword evidence="4 11" id="KW-1133">Transmembrane helix</keyword>
<evidence type="ECO:0000256" key="1">
    <source>
        <dbReference type="ARBA" id="ARBA00005585"/>
    </source>
</evidence>
<proteinExistence type="inferred from homology"/>
<feature type="domain" description="SSD" evidence="12">
    <location>
        <begin position="259"/>
        <end position="416"/>
    </location>
</feature>
<feature type="transmembrane region" description="Helical" evidence="11">
    <location>
        <begin position="735"/>
        <end position="759"/>
    </location>
</feature>
<feature type="transmembrane region" description="Helical" evidence="11">
    <location>
        <begin position="288"/>
        <end position="312"/>
    </location>
</feature>
<keyword evidence="5 11" id="KW-0472">Membrane</keyword>
<dbReference type="GO" id="GO:0016020">
    <property type="term" value="C:membrane"/>
    <property type="evidence" value="ECO:0007669"/>
    <property type="project" value="InterPro"/>
</dbReference>
<evidence type="ECO:0000256" key="10">
    <source>
        <dbReference type="SAM" id="MobiDB-lite"/>
    </source>
</evidence>
<dbReference type="Pfam" id="PF02460">
    <property type="entry name" value="Patched"/>
    <property type="match status" value="1"/>
</dbReference>
<feature type="transmembrane region" description="Helical" evidence="11">
    <location>
        <begin position="771"/>
        <end position="797"/>
    </location>
</feature>
<evidence type="ECO:0000256" key="11">
    <source>
        <dbReference type="SAM" id="Phobius"/>
    </source>
</evidence>
<dbReference type="OrthoDB" id="6510177at2759"/>
<feature type="compositionally biased region" description="Polar residues" evidence="10">
    <location>
        <begin position="852"/>
        <end position="862"/>
    </location>
</feature>
<dbReference type="Gene3D" id="1.20.1640.10">
    <property type="entry name" value="Multidrug efflux transporter AcrB transmembrane domain"/>
    <property type="match status" value="2"/>
</dbReference>
<reference evidence="13" key="1">
    <citation type="journal article" date="2016" name="Nat. Commun.">
        <title>The channel catfish genome sequence provides insights into the evolution of scale formation in teleosts.</title>
        <authorList>
            <person name="Liu Z."/>
            <person name="Liu S."/>
            <person name="Yao J."/>
            <person name="Bao L."/>
            <person name="Zhang J."/>
            <person name="Li Y."/>
            <person name="Jiang C."/>
            <person name="Sun L."/>
            <person name="Wang R."/>
            <person name="Zhang Y."/>
            <person name="Zhou T."/>
            <person name="Zeng Q."/>
            <person name="Fu Q."/>
            <person name="Gao S."/>
            <person name="Li N."/>
            <person name="Koren S."/>
            <person name="Jiang Y."/>
            <person name="Zimin A."/>
            <person name="Xu P."/>
            <person name="Phillippy A.M."/>
            <person name="Geng X."/>
            <person name="Song L."/>
            <person name="Sun F."/>
            <person name="Li C."/>
            <person name="Wang X."/>
            <person name="Chen A."/>
            <person name="Jin Y."/>
            <person name="Yuan Z."/>
            <person name="Yang Y."/>
            <person name="Tan S."/>
            <person name="Peatman E."/>
            <person name="Lu J."/>
            <person name="Qin Z."/>
            <person name="Dunham R."/>
            <person name="Li Z."/>
            <person name="Sonstegard T."/>
            <person name="Feng J."/>
            <person name="Danzmann R.G."/>
            <person name="Schroeder S."/>
            <person name="Scheffler B."/>
            <person name="Duke M.V."/>
            <person name="Ballard L."/>
            <person name="Kucuktas H."/>
            <person name="Kaltenboeck L."/>
            <person name="Liu H."/>
            <person name="Armbruster J."/>
            <person name="Xie Y."/>
            <person name="Kirby M.L."/>
            <person name="Tian Y."/>
            <person name="Flanagan M.E."/>
            <person name="Mu W."/>
            <person name="Waldbieser G.C."/>
        </authorList>
    </citation>
    <scope>NUCLEOTIDE SEQUENCE [LARGE SCALE GENOMIC DNA]</scope>
    <source>
        <strain evidence="13">SDA103</strain>
    </source>
</reference>
<protein>
    <recommendedName>
        <fullName evidence="9">Patched domain-containing protein 3</fullName>
    </recommendedName>
</protein>
<comment type="subcellular location">
    <subcellularLocation>
        <location evidence="8">Cell projection</location>
        <location evidence="8">Cilium</location>
        <location evidence="8">Flagellum membrane</location>
        <topology evidence="8">Multi-pass membrane protein</topology>
    </subcellularLocation>
</comment>
<dbReference type="GO" id="GO:0097225">
    <property type="term" value="C:sperm midpiece"/>
    <property type="evidence" value="ECO:0007669"/>
    <property type="project" value="UniProtKB-ARBA"/>
</dbReference>
<dbReference type="RefSeq" id="XP_047014558.1">
    <property type="nucleotide sequence ID" value="XM_047158602.2"/>
</dbReference>
<evidence type="ECO:0000256" key="2">
    <source>
        <dbReference type="ARBA" id="ARBA00022475"/>
    </source>
</evidence>
<keyword evidence="13" id="KW-1185">Reference proteome</keyword>
<evidence type="ECO:0000313" key="13">
    <source>
        <dbReference type="Proteomes" id="UP000221080"/>
    </source>
</evidence>
<evidence type="ECO:0000256" key="3">
    <source>
        <dbReference type="ARBA" id="ARBA00022692"/>
    </source>
</evidence>
<dbReference type="InterPro" id="IPR051697">
    <property type="entry name" value="Patched_domain-protein"/>
</dbReference>
<dbReference type="PROSITE" id="PS50156">
    <property type="entry name" value="SSD"/>
    <property type="match status" value="1"/>
</dbReference>
<dbReference type="GeneID" id="108256474"/>
<evidence type="ECO:0000256" key="6">
    <source>
        <dbReference type="ARBA" id="ARBA00023180"/>
    </source>
</evidence>
<evidence type="ECO:0000256" key="7">
    <source>
        <dbReference type="ARBA" id="ARBA00057027"/>
    </source>
</evidence>
<feature type="region of interest" description="Disordered" evidence="10">
    <location>
        <begin position="839"/>
        <end position="862"/>
    </location>
</feature>
<dbReference type="PANTHER" id="PTHR10796:SF60">
    <property type="entry name" value="PATCHED DOMAIN-CONTAINING PROTEIN 3"/>
    <property type="match status" value="1"/>
</dbReference>
<reference evidence="14" key="2">
    <citation type="submission" date="2025-08" db="UniProtKB">
        <authorList>
            <consortium name="RefSeq"/>
        </authorList>
    </citation>
    <scope>IDENTIFICATION</scope>
    <source>
        <tissue evidence="14">Blood</tissue>
    </source>
</reference>
<feature type="transmembrane region" description="Helical" evidence="11">
    <location>
        <begin position="30"/>
        <end position="50"/>
    </location>
</feature>
<name>A0A979F2Z1_ICTPU</name>
<feature type="transmembrane region" description="Helical" evidence="11">
    <location>
        <begin position="708"/>
        <end position="729"/>
    </location>
</feature>
<feature type="transmembrane region" description="Helical" evidence="11">
    <location>
        <begin position="259"/>
        <end position="276"/>
    </location>
</feature>
<evidence type="ECO:0000256" key="4">
    <source>
        <dbReference type="ARBA" id="ARBA00022989"/>
    </source>
</evidence>
<dbReference type="FunFam" id="1.20.1640.10:FF:000013">
    <property type="entry name" value="PaTched Related family"/>
    <property type="match status" value="1"/>
</dbReference>
<sequence length="881" mass="98573">MPRFRTDCIEKPFSRLFEKLGHVVGSSPEWFIIVPLLMSLAFGGGLLFLAELEDNDIENQFTPINGSSKEARLFVMKNFPINDSMFSSQRLYAEGKYAITVLSTENGDNILTESPFEEVVRINNVVTGLLVKVGQTDVGFKDLCTTVDGECVSNAIIDISENNADKIGQMNITFPTYAFRGGLIFLGSELGGVETSGNTIQKAQAIRLFYFLKNISGSNDWLREFHHVLHAEANNKKVKISHFTSLSRQEEVQKHTTDGLPFFSITYVLAILFSIISCMRLDNVRNRLWVAFVGVLSAGLAVISSFGLLLYAGVPFVITVANSPFLILGIGVDDMFIMLANWQQTDVRDSVAKRMADTYKEAAMSITITTLTNVLGFYIGLTSDFASVRVFCLYTSTAIIFCFLYNITFFGGFLALNGRREAGNRHWLTCLRIPLESPAGRSKAYALCCTGGDFDRQTGTEKEQPVNHFFKKYYGPILTKTPTKVCVIFLYLGYLAAGIYGCFLLEQGIEMKHLAADDSYVIMFYDDEKKYFSSYGPNVMVVVTEEFPYWDQCRRSELGRCMEDFNKLSFVDKDLYTSWLDSYVTFTQTTGQDVNNETVFKTNLPNFFNRVPEFGQDVNIVNGTIVASRFFVQTINIVNAAMEITMFNELRNTAEYCRAANLLVFHPMFIYLDQYTVIVSSTVQNVAVTAAVMLVISLILIPNPLCSLWVTFSIGSVITGVSGFMALWSVNLDSISMIILVVCIGFTVDFSAHISYSFVSSKQETANERAIDALFCLGYPILQGALSTIIGVLVLAGSKNHIFRTFFKIMFLVMVFGLLHGIVFIPVFLTCFSCVSNKRPDDRKTCDEESSGRSTETRQTQIYVTQNSNRWSGGTWDPDCP</sequence>
<dbReference type="Proteomes" id="UP000221080">
    <property type="component" value="Chromosome 1"/>
</dbReference>
<feature type="transmembrane region" description="Helical" evidence="11">
    <location>
        <begin position="678"/>
        <end position="701"/>
    </location>
</feature>
<evidence type="ECO:0000313" key="14">
    <source>
        <dbReference type="RefSeq" id="XP_047014558.1"/>
    </source>
</evidence>
<keyword evidence="3 11" id="KW-0812">Transmembrane</keyword>
<feature type="transmembrane region" description="Helical" evidence="11">
    <location>
        <begin position="362"/>
        <end position="381"/>
    </location>
</feature>